<feature type="non-terminal residue" evidence="2">
    <location>
        <position position="1"/>
    </location>
</feature>
<sequence>MYLQASITATHLILGLLSIVVTAQSSTYSANLTLRFFPESQAGRCGYSSSSDALTFTTESIPLKGLGHCFNLVDIFGGNSSQGFVNQTANLGYGSGYTSKPGQAGIHWQVENMDKSDAQANYSSVLYHQYNPDVNDKENAPGTYAARTVFLYPGQGCTELPDQSKELLPWYGLSCWTEPEGTCHTLPYKVASFSVQAEDEEDEQHGKCWVFAEMGGAAGLHISFHAMMSLVVGTLVATWIVV</sequence>
<accession>A0A9P8K0R4</accession>
<feature type="chain" id="PRO_5040433809" evidence="1">
    <location>
        <begin position="24"/>
        <end position="242"/>
    </location>
</feature>
<evidence type="ECO:0000313" key="3">
    <source>
        <dbReference type="Proteomes" id="UP000729357"/>
    </source>
</evidence>
<evidence type="ECO:0000313" key="2">
    <source>
        <dbReference type="EMBL" id="KAG9988112.1"/>
    </source>
</evidence>
<keyword evidence="3" id="KW-1185">Reference proteome</keyword>
<evidence type="ECO:0000256" key="1">
    <source>
        <dbReference type="SAM" id="SignalP"/>
    </source>
</evidence>
<protein>
    <submittedName>
        <fullName evidence="2">Uncharacterized protein</fullName>
    </submittedName>
</protein>
<dbReference type="Proteomes" id="UP000729357">
    <property type="component" value="Unassembled WGS sequence"/>
</dbReference>
<reference evidence="2" key="2">
    <citation type="submission" date="2021-08" db="EMBL/GenBank/DDBJ databases">
        <authorList>
            <person name="Gostincar C."/>
            <person name="Sun X."/>
            <person name="Song Z."/>
            <person name="Gunde-Cimerman N."/>
        </authorList>
    </citation>
    <scope>NUCLEOTIDE SEQUENCE</scope>
    <source>
        <strain evidence="2">EXF-9298</strain>
    </source>
</reference>
<dbReference type="EMBL" id="JAHFXS010000173">
    <property type="protein sequence ID" value="KAG9988112.1"/>
    <property type="molecule type" value="Genomic_DNA"/>
</dbReference>
<organism evidence="2 3">
    <name type="scientific">Aureobasidium melanogenum</name>
    <name type="common">Aureobasidium pullulans var. melanogenum</name>
    <dbReference type="NCBI Taxonomy" id="46634"/>
    <lineage>
        <taxon>Eukaryota</taxon>
        <taxon>Fungi</taxon>
        <taxon>Dikarya</taxon>
        <taxon>Ascomycota</taxon>
        <taxon>Pezizomycotina</taxon>
        <taxon>Dothideomycetes</taxon>
        <taxon>Dothideomycetidae</taxon>
        <taxon>Dothideales</taxon>
        <taxon>Saccotheciaceae</taxon>
        <taxon>Aureobasidium</taxon>
    </lineage>
</organism>
<gene>
    <name evidence="2" type="ORF">KCU98_g2851</name>
</gene>
<proteinExistence type="predicted"/>
<keyword evidence="1" id="KW-0732">Signal</keyword>
<dbReference type="AlphaFoldDB" id="A0A9P8K0R4"/>
<feature type="signal peptide" evidence="1">
    <location>
        <begin position="1"/>
        <end position="23"/>
    </location>
</feature>
<comment type="caution">
    <text evidence="2">The sequence shown here is derived from an EMBL/GenBank/DDBJ whole genome shotgun (WGS) entry which is preliminary data.</text>
</comment>
<name>A0A9P8K0R4_AURME</name>
<reference evidence="2" key="1">
    <citation type="journal article" date="2021" name="J Fungi (Basel)">
        <title>Virulence traits and population genomics of the black yeast Aureobasidium melanogenum.</title>
        <authorList>
            <person name="Cernosa A."/>
            <person name="Sun X."/>
            <person name="Gostincar C."/>
            <person name="Fang C."/>
            <person name="Gunde-Cimerman N."/>
            <person name="Song Z."/>
        </authorList>
    </citation>
    <scope>NUCLEOTIDE SEQUENCE</scope>
    <source>
        <strain evidence="2">EXF-9298</strain>
    </source>
</reference>